<keyword evidence="5" id="KW-0677">Repeat</keyword>
<dbReference type="PROSITE" id="PS51779">
    <property type="entry name" value="POTRA"/>
    <property type="match status" value="2"/>
</dbReference>
<reference evidence="10" key="1">
    <citation type="journal article" date="2020" name="mSystems">
        <title>Genome- and Community-Level Interaction Insights into Carbon Utilization and Element Cycling Functions of Hydrothermarchaeota in Hydrothermal Sediment.</title>
        <authorList>
            <person name="Zhou Z."/>
            <person name="Liu Y."/>
            <person name="Xu W."/>
            <person name="Pan J."/>
            <person name="Luo Z.H."/>
            <person name="Li M."/>
        </authorList>
    </citation>
    <scope>NUCLEOTIDE SEQUENCE [LARGE SCALE GENOMIC DNA]</scope>
    <source>
        <strain evidence="10">SpSt-258</strain>
    </source>
</reference>
<evidence type="ECO:0000256" key="2">
    <source>
        <dbReference type="ARBA" id="ARBA00022452"/>
    </source>
</evidence>
<dbReference type="AlphaFoldDB" id="A0A7V0Z760"/>
<evidence type="ECO:0000256" key="7">
    <source>
        <dbReference type="ARBA" id="ARBA00023237"/>
    </source>
</evidence>
<evidence type="ECO:0000256" key="8">
    <source>
        <dbReference type="NCBIfam" id="TIGR03303"/>
    </source>
</evidence>
<feature type="domain" description="POTRA" evidence="9">
    <location>
        <begin position="246"/>
        <end position="322"/>
    </location>
</feature>
<dbReference type="PIRSF" id="PIRSF006076">
    <property type="entry name" value="OM_assembly_OMP85"/>
    <property type="match status" value="1"/>
</dbReference>
<gene>
    <name evidence="10" type="primary">bamA</name>
    <name evidence="10" type="ORF">ENP86_10325</name>
</gene>
<dbReference type="Pfam" id="PF07244">
    <property type="entry name" value="POTRA"/>
    <property type="match status" value="4"/>
</dbReference>
<protein>
    <recommendedName>
        <fullName evidence="8">Outer membrane protein assembly factor BamA</fullName>
    </recommendedName>
</protein>
<feature type="domain" description="POTRA" evidence="9">
    <location>
        <begin position="161"/>
        <end position="243"/>
    </location>
</feature>
<dbReference type="EMBL" id="DSKY01000022">
    <property type="protein sequence ID" value="HDY59921.1"/>
    <property type="molecule type" value="Genomic_DNA"/>
</dbReference>
<evidence type="ECO:0000313" key="10">
    <source>
        <dbReference type="EMBL" id="HDY59921.1"/>
    </source>
</evidence>
<evidence type="ECO:0000256" key="1">
    <source>
        <dbReference type="ARBA" id="ARBA00004370"/>
    </source>
</evidence>
<evidence type="ECO:0000256" key="4">
    <source>
        <dbReference type="ARBA" id="ARBA00022729"/>
    </source>
</evidence>
<dbReference type="Pfam" id="PF01103">
    <property type="entry name" value="Omp85"/>
    <property type="match status" value="1"/>
</dbReference>
<evidence type="ECO:0000259" key="9">
    <source>
        <dbReference type="PROSITE" id="PS51779"/>
    </source>
</evidence>
<keyword evidence="3" id="KW-0812">Transmembrane</keyword>
<dbReference type="InterPro" id="IPR010827">
    <property type="entry name" value="BamA/TamA_POTRA"/>
</dbReference>
<dbReference type="InterPro" id="IPR023707">
    <property type="entry name" value="OM_assembly_BamA"/>
</dbReference>
<name>A0A7V0Z760_UNCW3</name>
<sequence>MILSIIFAYTIANITVDAQFTNKELIIQTSGFKIGEQFKESMIPQAINNLYRLRLFDHIAIDTTIVADGIFIKINVAEAPFLNGEPKFIGNKKIKKGDLLKKVDLKNGQVLTKKTIFDARLKIIDLYGKKNFYNTTVKDSLVKDTLNKVNLYFVINEGSALRISKIKIEGNKILSESSIKRKMQNKEKGFLRSGKLDRAKLKEDIERIKTFYRENGFLDVVVNEPEVKVLDNKLVIMIKIDENQRYYVGNIKFSGNILFSNTEMEKLLKIKPGTIFNLTKAQNSLQKFYEVYADEGYINCSIAPIETIRDSFVDIEYQINESKPANINRVVIAGNYRTREKVIRREIVTLPGTRFRRSQVIRSMREVFNLGFFEDITPETGTPDDSGNIDLVYRVKEKEGVGSVGAGMAYSAQDKLTGYVELSHPNVFGRGQRIYTKFEIGGRLTNVQFGFTEPWLFDTRTTAGFDIYYTNRLWDFYTKRDIGSAANFSFPFFLDYTRFNYTFRAERTQILDIAKEYKPTSGYDLRKDTIPRWTLANNYGITRDTRDFIFNPSSGSYISLQSEIAKPWIFANIDYNLFTFETRSYFPIYWKFVLMTRFRIGIVTSKDEVPYYKRFYAGGTGEDGVRGYSDRSLSPMEDGKRIGGNAIFINNLELKLKLSQSFAILAFYDMGNAFASYKDFNLYDLKRGAGIGIRVEIPMMGVLGFDLGYGFDRAQPGFEPHFQINPFGMF</sequence>
<keyword evidence="6" id="KW-0472">Membrane</keyword>
<keyword evidence="2" id="KW-1134">Transmembrane beta strand</keyword>
<evidence type="ECO:0000256" key="3">
    <source>
        <dbReference type="ARBA" id="ARBA00022692"/>
    </source>
</evidence>
<dbReference type="GO" id="GO:0009279">
    <property type="term" value="C:cell outer membrane"/>
    <property type="evidence" value="ECO:0007669"/>
    <property type="project" value="UniProtKB-UniRule"/>
</dbReference>
<dbReference type="PANTHER" id="PTHR12815">
    <property type="entry name" value="SORTING AND ASSEMBLY MACHINERY SAMM50 PROTEIN FAMILY MEMBER"/>
    <property type="match status" value="1"/>
</dbReference>
<dbReference type="InterPro" id="IPR039910">
    <property type="entry name" value="D15-like"/>
</dbReference>
<keyword evidence="7" id="KW-0998">Cell outer membrane</keyword>
<proteinExistence type="predicted"/>
<dbReference type="Gene3D" id="2.40.160.50">
    <property type="entry name" value="membrane protein fhac: a member of the omp85/tpsb transporter family"/>
    <property type="match status" value="1"/>
</dbReference>
<dbReference type="NCBIfam" id="TIGR03303">
    <property type="entry name" value="OM_YaeT"/>
    <property type="match status" value="1"/>
</dbReference>
<dbReference type="PANTHER" id="PTHR12815:SF47">
    <property type="entry name" value="TRANSLOCATION AND ASSEMBLY MODULE SUBUNIT TAMA"/>
    <property type="match status" value="1"/>
</dbReference>
<evidence type="ECO:0000256" key="5">
    <source>
        <dbReference type="ARBA" id="ARBA00022737"/>
    </source>
</evidence>
<evidence type="ECO:0000256" key="6">
    <source>
        <dbReference type="ARBA" id="ARBA00023136"/>
    </source>
</evidence>
<dbReference type="GO" id="GO:0071709">
    <property type="term" value="P:membrane assembly"/>
    <property type="evidence" value="ECO:0007669"/>
    <property type="project" value="InterPro"/>
</dbReference>
<dbReference type="InterPro" id="IPR000184">
    <property type="entry name" value="Bac_surfAg_D15"/>
</dbReference>
<comment type="subcellular location">
    <subcellularLocation>
        <location evidence="1">Membrane</location>
    </subcellularLocation>
</comment>
<comment type="caution">
    <text evidence="10">The sequence shown here is derived from an EMBL/GenBank/DDBJ whole genome shotgun (WGS) entry which is preliminary data.</text>
</comment>
<dbReference type="InterPro" id="IPR034746">
    <property type="entry name" value="POTRA"/>
</dbReference>
<keyword evidence="4" id="KW-0732">Signal</keyword>
<organism evidence="10">
    <name type="scientific">candidate division WOR-3 bacterium</name>
    <dbReference type="NCBI Taxonomy" id="2052148"/>
    <lineage>
        <taxon>Bacteria</taxon>
        <taxon>Bacteria division WOR-3</taxon>
    </lineage>
</organism>
<dbReference type="Gene3D" id="3.10.20.310">
    <property type="entry name" value="membrane protein fhac"/>
    <property type="match status" value="5"/>
</dbReference>
<accession>A0A7V0Z760</accession>